<feature type="domain" description="Methyltransferase type 11" evidence="1">
    <location>
        <begin position="135"/>
        <end position="191"/>
    </location>
</feature>
<dbReference type="GO" id="GO:0008168">
    <property type="term" value="F:methyltransferase activity"/>
    <property type="evidence" value="ECO:0007669"/>
    <property type="project" value="UniProtKB-KW"/>
</dbReference>
<evidence type="ECO:0000313" key="2">
    <source>
        <dbReference type="EMBL" id="WEF51430.1"/>
    </source>
</evidence>
<dbReference type="Pfam" id="PF08241">
    <property type="entry name" value="Methyltransf_11"/>
    <property type="match status" value="1"/>
</dbReference>
<gene>
    <name evidence="2" type="ORF">AFIC_003019</name>
</gene>
<evidence type="ECO:0000259" key="1">
    <source>
        <dbReference type="Pfam" id="PF08241"/>
    </source>
</evidence>
<sequence length="349" mass="38655">MTKIVSTQTATTSWANFRYLTGVATAPATARPVSVPMLAEVQHEQELASRLGGPEATYELVDHIRSMKPVAGRTLLMSGGGGAFAAQFAEAHQYDIAVLHSDPLIVEALKARVLGGEAAVVNHLRNPNGHPRILREHVIRPGIEYRLAELPRTPFPDETFSLVVIEQGHFFGLEAAIAEAKRLLCENGVVVLLGYMPLYVVPRKKPAKDETIVKLINEVLDDGFESALLHFVLPDEQALLDAYRGLDFPFANCVAGSVFDDYRSRLFMRAAWNLFSLYQHMKTWPVVKRLEESGSISNVDWWNFSTALIQTWGSPGSRRVLNWPVALRTGAKKGDPYVRREPVGAADKV</sequence>
<evidence type="ECO:0000313" key="3">
    <source>
        <dbReference type="Proteomes" id="UP001213907"/>
    </source>
</evidence>
<reference evidence="2 3" key="1">
    <citation type="submission" date="2022-11" db="EMBL/GenBank/DDBJ databases">
        <authorList>
            <person name="Siebert D."/>
            <person name="Busche T."/>
            <person name="Saydam E."/>
            <person name="Kalinowski J."/>
            <person name="Ruckert C."/>
            <person name="Blombach B."/>
        </authorList>
    </citation>
    <scope>NUCLEOTIDE SEQUENCE [LARGE SCALE GENOMIC DNA]</scope>
    <source>
        <strain evidence="2 3">DSM 1083</strain>
    </source>
</reference>
<keyword evidence="2" id="KW-0489">Methyltransferase</keyword>
<dbReference type="GO" id="GO:0032259">
    <property type="term" value="P:methylation"/>
    <property type="evidence" value="ECO:0007669"/>
    <property type="project" value="UniProtKB-KW"/>
</dbReference>
<accession>A0ABY8BN82</accession>
<protein>
    <submittedName>
        <fullName evidence="2">Class I SAM-dependent methyltransferase</fullName>
    </submittedName>
</protein>
<dbReference type="InterPro" id="IPR029063">
    <property type="entry name" value="SAM-dependent_MTases_sf"/>
</dbReference>
<name>A0ABY8BN82_AFICR</name>
<organism evidence="2 3">
    <name type="scientific">Afipia carboxydohydrogena</name>
    <name type="common">Pseudomonas carboxydohydrogena</name>
    <dbReference type="NCBI Taxonomy" id="290"/>
    <lineage>
        <taxon>Bacteria</taxon>
        <taxon>Pseudomonadati</taxon>
        <taxon>Pseudomonadota</taxon>
        <taxon>Alphaproteobacteria</taxon>
        <taxon>Hyphomicrobiales</taxon>
        <taxon>Nitrobacteraceae</taxon>
        <taxon>Afipia</taxon>
    </lineage>
</organism>
<dbReference type="Proteomes" id="UP001213907">
    <property type="component" value="Chromosome"/>
</dbReference>
<dbReference type="InterPro" id="IPR013216">
    <property type="entry name" value="Methyltransf_11"/>
</dbReference>
<keyword evidence="3" id="KW-1185">Reference proteome</keyword>
<keyword evidence="2" id="KW-0808">Transferase</keyword>
<dbReference type="EMBL" id="CP113162">
    <property type="protein sequence ID" value="WEF51430.1"/>
    <property type="molecule type" value="Genomic_DNA"/>
</dbReference>
<proteinExistence type="predicted"/>
<dbReference type="SUPFAM" id="SSF53335">
    <property type="entry name" value="S-adenosyl-L-methionine-dependent methyltransferases"/>
    <property type="match status" value="1"/>
</dbReference>
<dbReference type="Gene3D" id="3.40.50.150">
    <property type="entry name" value="Vaccinia Virus protein VP39"/>
    <property type="match status" value="1"/>
</dbReference>
<dbReference type="RefSeq" id="WP_275247031.1">
    <property type="nucleotide sequence ID" value="NZ_BAABDX010000001.1"/>
</dbReference>